<dbReference type="EC" id="2.6.1.100" evidence="6"/>
<dbReference type="GO" id="GO:0000271">
    <property type="term" value="P:polysaccharide biosynthetic process"/>
    <property type="evidence" value="ECO:0007669"/>
    <property type="project" value="TreeGrafter"/>
</dbReference>
<dbReference type="InterPro" id="IPR015424">
    <property type="entry name" value="PyrdxlP-dep_Trfase"/>
</dbReference>
<dbReference type="Gene3D" id="3.40.640.10">
    <property type="entry name" value="Type I PLP-dependent aspartate aminotransferase-like (Major domain)"/>
    <property type="match status" value="1"/>
</dbReference>
<sequence length="411" mass="46746">MVSDISKSLRTISDDFLNMNPWPIISELEKEEILRCLASGEISYYASGKKIYELENKFKYFLGRKYAVALNSGTSALYLAFLCCGLSGEDEILVQSYTFPATVMPLLHINCTPLLVDNAPGKSYPTIAEFKERLSLKTKAIVITHMDGIPAQMHEIKAFAERHNLIIIEDCAQALGASRDGSLVGTMGDISIFSITDKKIVVGGEGGILLTDDYTIYEKVILLGYLQKRSFEDVTSPELSKFSYTGLGFNFRMHPFAAAMACVQFDSFKKHLENRRKFEKWLDELLEPFNFVYPIESGKNVVKSQYSIKYFIDNSRCDINELVQAGKKCGLPIEKTTTIPLHRSEIFSNESLEFVKEHGFNERFSRNSDFCFPNSEEYVNNSIRFPALYTNDPKYRDWFSMNIRSLFGGFM</sequence>
<evidence type="ECO:0000256" key="5">
    <source>
        <dbReference type="RuleBase" id="RU004508"/>
    </source>
</evidence>
<feature type="active site" description="Proton acceptor" evidence="3">
    <location>
        <position position="199"/>
    </location>
</feature>
<protein>
    <submittedName>
        <fullName evidence="6">L-glutamine:2-deoxy-scyllo-inosose aminotransferase</fullName>
        <ecNumber evidence="6">2.6.1.100</ecNumber>
    </submittedName>
</protein>
<organism evidence="6 7">
    <name type="scientific">Photorhabdus australis subsp. thailandensis</name>
    <dbReference type="NCBI Taxonomy" id="2805096"/>
    <lineage>
        <taxon>Bacteria</taxon>
        <taxon>Pseudomonadati</taxon>
        <taxon>Pseudomonadota</taxon>
        <taxon>Gammaproteobacteria</taxon>
        <taxon>Enterobacterales</taxon>
        <taxon>Morganellaceae</taxon>
        <taxon>Photorhabdus</taxon>
    </lineage>
</organism>
<dbReference type="Gene3D" id="3.90.1150.10">
    <property type="entry name" value="Aspartate Aminotransferase, domain 1"/>
    <property type="match status" value="1"/>
</dbReference>
<dbReference type="PANTHER" id="PTHR30244">
    <property type="entry name" value="TRANSAMINASE"/>
    <property type="match status" value="1"/>
</dbReference>
<keyword evidence="6" id="KW-0808">Transferase</keyword>
<dbReference type="PANTHER" id="PTHR30244:SF34">
    <property type="entry name" value="DTDP-4-AMINO-4,6-DIDEOXYGALACTOSE TRANSAMINASE"/>
    <property type="match status" value="1"/>
</dbReference>
<proteinExistence type="inferred from homology"/>
<dbReference type="GO" id="GO:0008483">
    <property type="term" value="F:transaminase activity"/>
    <property type="evidence" value="ECO:0007669"/>
    <property type="project" value="UniProtKB-KW"/>
</dbReference>
<comment type="similarity">
    <text evidence="2 5">Belongs to the DegT/DnrJ/EryC1 family.</text>
</comment>
<gene>
    <name evidence="6" type="primary">btrR</name>
    <name evidence="6" type="ORF">Ppb6_04037</name>
</gene>
<evidence type="ECO:0000256" key="4">
    <source>
        <dbReference type="PIRSR" id="PIRSR000390-2"/>
    </source>
</evidence>
<dbReference type="GO" id="GO:0030170">
    <property type="term" value="F:pyridoxal phosphate binding"/>
    <property type="evidence" value="ECO:0007669"/>
    <property type="project" value="TreeGrafter"/>
</dbReference>
<dbReference type="PIRSF" id="PIRSF000390">
    <property type="entry name" value="PLP_StrS"/>
    <property type="match status" value="1"/>
</dbReference>
<dbReference type="InterPro" id="IPR000653">
    <property type="entry name" value="DegT/StrS_aminotransferase"/>
</dbReference>
<evidence type="ECO:0000256" key="1">
    <source>
        <dbReference type="ARBA" id="ARBA00022898"/>
    </source>
</evidence>
<keyword evidence="7" id="KW-1185">Reference proteome</keyword>
<dbReference type="EMBL" id="LOMY01000187">
    <property type="protein sequence ID" value="OCQ50939.1"/>
    <property type="molecule type" value="Genomic_DNA"/>
</dbReference>
<dbReference type="PATRIC" id="fig|286156.4.peg.4642"/>
<dbReference type="AlphaFoldDB" id="A0A1C0TZ63"/>
<evidence type="ECO:0000256" key="3">
    <source>
        <dbReference type="PIRSR" id="PIRSR000390-1"/>
    </source>
</evidence>
<reference evidence="6 7" key="1">
    <citation type="submission" date="2015-12" db="EMBL/GenBank/DDBJ databases">
        <title>Genome comparisons provide insights into the role of secondary metabolites in the pathogenic phase of the Photorhabdus life cycle.</title>
        <authorList>
            <person name="Tobias N.J."/>
            <person name="Mishra B."/>
            <person name="Gupta D.K."/>
            <person name="Thines M."/>
            <person name="Stinear T.P."/>
            <person name="Bode H.B."/>
        </authorList>
    </citation>
    <scope>NUCLEOTIDE SEQUENCE [LARGE SCALE GENOMIC DNA]</scope>
    <source>
        <strain evidence="6 7">PB68.1</strain>
    </source>
</reference>
<evidence type="ECO:0000256" key="2">
    <source>
        <dbReference type="ARBA" id="ARBA00037999"/>
    </source>
</evidence>
<evidence type="ECO:0000313" key="7">
    <source>
        <dbReference type="Proteomes" id="UP000093476"/>
    </source>
</evidence>
<feature type="modified residue" description="N6-(pyridoxal phosphate)lysine" evidence="4">
    <location>
        <position position="199"/>
    </location>
</feature>
<dbReference type="STRING" id="286156.Ppb6_04037"/>
<dbReference type="InterPro" id="IPR015421">
    <property type="entry name" value="PyrdxlP-dep_Trfase_major"/>
</dbReference>
<dbReference type="Proteomes" id="UP000093476">
    <property type="component" value="Unassembled WGS sequence"/>
</dbReference>
<dbReference type="RefSeq" id="WP_065824570.1">
    <property type="nucleotide sequence ID" value="NZ_CAWMQZ010000187.1"/>
</dbReference>
<dbReference type="InterPro" id="IPR015422">
    <property type="entry name" value="PyrdxlP-dep_Trfase_small"/>
</dbReference>
<dbReference type="Pfam" id="PF01041">
    <property type="entry name" value="DegT_DnrJ_EryC1"/>
    <property type="match status" value="1"/>
</dbReference>
<dbReference type="SUPFAM" id="SSF53383">
    <property type="entry name" value="PLP-dependent transferases"/>
    <property type="match status" value="1"/>
</dbReference>
<comment type="caution">
    <text evidence="6">The sequence shown here is derived from an EMBL/GenBank/DDBJ whole genome shotgun (WGS) entry which is preliminary data.</text>
</comment>
<keyword evidence="6" id="KW-0032">Aminotransferase</keyword>
<evidence type="ECO:0000313" key="6">
    <source>
        <dbReference type="EMBL" id="OCQ50939.1"/>
    </source>
</evidence>
<name>A0A1C0TZ63_9GAMM</name>
<accession>A0A1C0TZ63</accession>
<keyword evidence="1 4" id="KW-0663">Pyridoxal phosphate</keyword>